<evidence type="ECO:0000313" key="8">
    <source>
        <dbReference type="EMBL" id="RYC10456.1"/>
    </source>
</evidence>
<dbReference type="SUPFAM" id="SSF88946">
    <property type="entry name" value="Sigma2 domain of RNA polymerase sigma factors"/>
    <property type="match status" value="1"/>
</dbReference>
<dbReference type="EMBL" id="SDWV01000012">
    <property type="protein sequence ID" value="RYC10456.1"/>
    <property type="molecule type" value="Genomic_DNA"/>
</dbReference>
<dbReference type="NCBIfam" id="TIGR02983">
    <property type="entry name" value="SigE-fam_strep"/>
    <property type="match status" value="1"/>
</dbReference>
<sequence>MTQPAIAGAVAPDRVAEFEEFVAARSPRLLTTAYLLTHDRGRAEDLLQTSLAKLWLAWSRVDEPDAYVRTVMMTTYASWWRRKWRGERPAENLPETPTDLVQRDPDMWSALARLPRGQRAVLVLRFYEDLTEVETARVLGCSVGTVKSQSAKGLAKLRADAALADRADEGRATR</sequence>
<dbReference type="CDD" id="cd06171">
    <property type="entry name" value="Sigma70_r4"/>
    <property type="match status" value="1"/>
</dbReference>
<dbReference type="AlphaFoldDB" id="A0A4Q2SWE0"/>
<evidence type="ECO:0000256" key="4">
    <source>
        <dbReference type="ARBA" id="ARBA00023125"/>
    </source>
</evidence>
<dbReference type="OrthoDB" id="3688906at2"/>
<keyword evidence="4" id="KW-0238">DNA-binding</keyword>
<dbReference type="RefSeq" id="WP_129427326.1">
    <property type="nucleotide sequence ID" value="NZ_SDWV01000012.1"/>
</dbReference>
<evidence type="ECO:0000256" key="3">
    <source>
        <dbReference type="ARBA" id="ARBA00023082"/>
    </source>
</evidence>
<dbReference type="NCBIfam" id="TIGR02937">
    <property type="entry name" value="sigma70-ECF"/>
    <property type="match status" value="1"/>
</dbReference>
<dbReference type="InterPro" id="IPR036388">
    <property type="entry name" value="WH-like_DNA-bd_sf"/>
</dbReference>
<evidence type="ECO:0000259" key="7">
    <source>
        <dbReference type="Pfam" id="PF04545"/>
    </source>
</evidence>
<feature type="domain" description="RNA polymerase sigma-70 region 2" evidence="6">
    <location>
        <begin position="22"/>
        <end position="85"/>
    </location>
</feature>
<evidence type="ECO:0000256" key="5">
    <source>
        <dbReference type="ARBA" id="ARBA00023163"/>
    </source>
</evidence>
<dbReference type="InterPro" id="IPR007630">
    <property type="entry name" value="RNA_pol_sigma70_r4"/>
</dbReference>
<dbReference type="InterPro" id="IPR013325">
    <property type="entry name" value="RNA_pol_sigma_r2"/>
</dbReference>
<comment type="caution">
    <text evidence="8">The sequence shown here is derived from an EMBL/GenBank/DDBJ whole genome shotgun (WGS) entry which is preliminary data.</text>
</comment>
<dbReference type="GO" id="GO:0006352">
    <property type="term" value="P:DNA-templated transcription initiation"/>
    <property type="evidence" value="ECO:0007669"/>
    <property type="project" value="InterPro"/>
</dbReference>
<keyword evidence="3" id="KW-0731">Sigma factor</keyword>
<dbReference type="GO" id="GO:0016987">
    <property type="term" value="F:sigma factor activity"/>
    <property type="evidence" value="ECO:0007669"/>
    <property type="project" value="UniProtKB-KW"/>
</dbReference>
<keyword evidence="9" id="KW-1185">Reference proteome</keyword>
<organism evidence="8 9">
    <name type="scientific">Nocardioides zhouii</name>
    <dbReference type="NCBI Taxonomy" id="1168729"/>
    <lineage>
        <taxon>Bacteria</taxon>
        <taxon>Bacillati</taxon>
        <taxon>Actinomycetota</taxon>
        <taxon>Actinomycetes</taxon>
        <taxon>Propionibacteriales</taxon>
        <taxon>Nocardioidaceae</taxon>
        <taxon>Nocardioides</taxon>
    </lineage>
</organism>
<dbReference type="InterPro" id="IPR013324">
    <property type="entry name" value="RNA_pol_sigma_r3/r4-like"/>
</dbReference>
<reference evidence="8 9" key="1">
    <citation type="submission" date="2019-01" db="EMBL/GenBank/DDBJ databases">
        <title>Novel species of Nocardioides.</title>
        <authorList>
            <person name="Liu Q."/>
            <person name="X Y.-H."/>
        </authorList>
    </citation>
    <scope>NUCLEOTIDE SEQUENCE [LARGE SCALE GENOMIC DNA]</scope>
    <source>
        <strain evidence="8 9">HLT2-9</strain>
    </source>
</reference>
<dbReference type="InterPro" id="IPR007627">
    <property type="entry name" value="RNA_pol_sigma70_r2"/>
</dbReference>
<dbReference type="Gene3D" id="1.10.1740.10">
    <property type="match status" value="1"/>
</dbReference>
<dbReference type="Pfam" id="PF04545">
    <property type="entry name" value="Sigma70_r4"/>
    <property type="match status" value="1"/>
</dbReference>
<evidence type="ECO:0000256" key="2">
    <source>
        <dbReference type="ARBA" id="ARBA00023015"/>
    </source>
</evidence>
<dbReference type="InterPro" id="IPR014325">
    <property type="entry name" value="RNA_pol_sigma-E_actinobac"/>
</dbReference>
<accession>A0A4Q2SWE0</accession>
<dbReference type="Gene3D" id="1.10.10.10">
    <property type="entry name" value="Winged helix-like DNA-binding domain superfamily/Winged helix DNA-binding domain"/>
    <property type="match status" value="1"/>
</dbReference>
<dbReference type="InterPro" id="IPR014284">
    <property type="entry name" value="RNA_pol_sigma-70_dom"/>
</dbReference>
<dbReference type="SUPFAM" id="SSF88659">
    <property type="entry name" value="Sigma3 and sigma4 domains of RNA polymerase sigma factors"/>
    <property type="match status" value="1"/>
</dbReference>
<keyword evidence="2" id="KW-0805">Transcription regulation</keyword>
<evidence type="ECO:0000256" key="1">
    <source>
        <dbReference type="ARBA" id="ARBA00010641"/>
    </source>
</evidence>
<comment type="similarity">
    <text evidence="1">Belongs to the sigma-70 factor family. ECF subfamily.</text>
</comment>
<dbReference type="GO" id="GO:0003677">
    <property type="term" value="F:DNA binding"/>
    <property type="evidence" value="ECO:0007669"/>
    <property type="project" value="UniProtKB-KW"/>
</dbReference>
<name>A0A4Q2SWE0_9ACTN</name>
<proteinExistence type="inferred from homology"/>
<dbReference type="PANTHER" id="PTHR43133">
    <property type="entry name" value="RNA POLYMERASE ECF-TYPE SIGMA FACTO"/>
    <property type="match status" value="1"/>
</dbReference>
<keyword evidence="5" id="KW-0804">Transcription</keyword>
<dbReference type="InterPro" id="IPR039425">
    <property type="entry name" value="RNA_pol_sigma-70-like"/>
</dbReference>
<protein>
    <submittedName>
        <fullName evidence="8">SigE family RNA polymerase sigma factor</fullName>
    </submittedName>
</protein>
<feature type="domain" description="RNA polymerase sigma-70 region 4" evidence="7">
    <location>
        <begin position="110"/>
        <end position="159"/>
    </location>
</feature>
<dbReference type="PANTHER" id="PTHR43133:SF50">
    <property type="entry name" value="ECF RNA POLYMERASE SIGMA FACTOR SIGM"/>
    <property type="match status" value="1"/>
</dbReference>
<gene>
    <name evidence="8" type="ORF">EUA94_13095</name>
</gene>
<dbReference type="Pfam" id="PF04542">
    <property type="entry name" value="Sigma70_r2"/>
    <property type="match status" value="1"/>
</dbReference>
<dbReference type="Proteomes" id="UP000291101">
    <property type="component" value="Unassembled WGS sequence"/>
</dbReference>
<evidence type="ECO:0000259" key="6">
    <source>
        <dbReference type="Pfam" id="PF04542"/>
    </source>
</evidence>
<evidence type="ECO:0000313" key="9">
    <source>
        <dbReference type="Proteomes" id="UP000291101"/>
    </source>
</evidence>